<sequence length="1177" mass="138692">MSYHGKGKDMDVKEEISTIKQINSEATPIVSLSVTNLDIEVEEGKVYKDSFFIESENKVPIEGYVCTTSDKVETEAERLEGTRQEIPFYFKGKLATAGNTFEGDIVLITNGGEYNIPYCVKVIHKFVESSGGRISTMEEFVQIYENNRKEAVDIFFLPNFEEVFLQGKPEQKELYHSLMKSRSKSLILEEFLTAAGYKNTSFLDVSQDKLVLEEEDSSAQLELLLTQPGYVEGSIYSEKGQIQISRERFSSDDFTDGKLLFNVEKKQNLLNGSDIIHIDTVRQDIEISVEWWAKQTALTKEKEKKLYLKKKRAQLMHNYLYFRTGSIAFEDFAEDSGHVLEELSRYTEDNEWKLYRMHFFLMEERKEEGKELLELLETISQRDEFTPLEANYFLYLKAMYYRTPEAISKAVSTIREFYELSEYKAEALWMLIYLDREYVYNKRLQYDTIRQLFEEGNNSSLLYFEACDILNENPNYMEELGKFEISIFRWGVRYGYISLSLSYQFARLALKAKYYNKSIYYIAEKLYGVEPDEQFLQVICSLLIKGNRTGKEYHEYFRLAVEANLKIIGLNEFFIRSMDFETYDLIPQRVLIYFTYSNSLDYLEKAYLYSNVLRNKEKYEEVYGAYYSKMLPFIEEQLLKGRINEHLAYLYTCFQKEVLEKPDNWKAVCDILFYHKLICTNPHIIGVYVSCPELGTEKYYPLSGGTGGVEIYNDRAVLYFVDNNEQRYVKDINYQLREFLSPQQFEEEWIRRNLSNRKILLMESGKMEENIKEQTLPVLQRIVFNDDFTRWMQVEAVEKMLVYYENHQDKRNLARWLGKIDYSNISTEFRKTLMDYYMEVGMMEDAFFGIELYGCDIMGAAKILRLASFGAQCYQGKDDEATLSLAYAAFIRKKCNKDTLTYLMKHFKGETAALLEIWERSKRFGLETAAFERRILEQVMFTGNDTEGVFPVFESFYATDEGDELIDRYLEYASMKELESSMELNDFMHMAIGQEIVNGRMENRHSRIHFLYYFAGREDWYDTIKDTAVYIINGFLQEEFYLPVYQAYSQWITFPIHYQEMTFLTYHGRAGSNVILRYQIDGEEYSLRELHLEEVLPGMYVCHMNFFQKDHVKYRLESDGSPVDEGAGLEFETFEYGDGEESRFFTLNHLDSEESSLPEVKDCLLKTFFADQYMKLL</sequence>
<reference evidence="3 4" key="2">
    <citation type="submission" date="2009-02" db="EMBL/GenBank/DDBJ databases">
        <title>Draft genome sequence of Eubacterium hallii (DSM 3353).</title>
        <authorList>
            <person name="Sudarsanam P."/>
            <person name="Ley R."/>
            <person name="Guruge J."/>
            <person name="Turnbaugh P.J."/>
            <person name="Mahowald M."/>
            <person name="Liep D."/>
            <person name="Gordon J."/>
        </authorList>
    </citation>
    <scope>NUCLEOTIDE SEQUENCE [LARGE SCALE GENOMIC DNA]</scope>
    <source>
        <strain evidence="3 4">DSM 3353</strain>
    </source>
</reference>
<dbReference type="Proteomes" id="UP000003174">
    <property type="component" value="Unassembled WGS sequence"/>
</dbReference>
<dbReference type="InterPro" id="IPR043775">
    <property type="entry name" value="DUF5717_N"/>
</dbReference>
<dbReference type="Pfam" id="PF18983">
    <property type="entry name" value="DUF5717"/>
    <property type="match status" value="1"/>
</dbReference>
<evidence type="ECO:0000259" key="2">
    <source>
        <dbReference type="Pfam" id="PF18984"/>
    </source>
</evidence>
<dbReference type="AlphaFoldDB" id="C0EUF1"/>
<evidence type="ECO:0008006" key="5">
    <source>
        <dbReference type="Google" id="ProtNLM"/>
    </source>
</evidence>
<evidence type="ECO:0000313" key="3">
    <source>
        <dbReference type="EMBL" id="EEG37111.1"/>
    </source>
</evidence>
<feature type="domain" description="DUF5717" evidence="1">
    <location>
        <begin position="879"/>
        <end position="1152"/>
    </location>
</feature>
<evidence type="ECO:0000259" key="1">
    <source>
        <dbReference type="Pfam" id="PF18983"/>
    </source>
</evidence>
<comment type="caution">
    <text evidence="3">The sequence shown here is derived from an EMBL/GenBank/DDBJ whole genome shotgun (WGS) entry which is preliminary data.</text>
</comment>
<dbReference type="InterPro" id="IPR043774">
    <property type="entry name" value="DUF5717_C"/>
</dbReference>
<dbReference type="EMBL" id="ACEP01000053">
    <property type="protein sequence ID" value="EEG37111.1"/>
    <property type="molecule type" value="Genomic_DNA"/>
</dbReference>
<gene>
    <name evidence="3" type="ORF">EUBHAL_01035</name>
</gene>
<dbReference type="Pfam" id="PF18984">
    <property type="entry name" value="DUF5717_N"/>
    <property type="match status" value="1"/>
</dbReference>
<evidence type="ECO:0000313" key="4">
    <source>
        <dbReference type="Proteomes" id="UP000003174"/>
    </source>
</evidence>
<protein>
    <recommendedName>
        <fullName evidence="5">DUF5717 domain-containing protein</fullName>
    </recommendedName>
</protein>
<feature type="domain" description="DUF5717" evidence="2">
    <location>
        <begin position="22"/>
        <end position="868"/>
    </location>
</feature>
<dbReference type="eggNOG" id="ENOG502Z86R">
    <property type="taxonomic scope" value="Bacteria"/>
</dbReference>
<organism evidence="3 4">
    <name type="scientific">Anaerobutyricum hallii DSM 3353</name>
    <dbReference type="NCBI Taxonomy" id="411469"/>
    <lineage>
        <taxon>Bacteria</taxon>
        <taxon>Bacillati</taxon>
        <taxon>Bacillota</taxon>
        <taxon>Clostridia</taxon>
        <taxon>Lachnospirales</taxon>
        <taxon>Lachnospiraceae</taxon>
        <taxon>Anaerobutyricum</taxon>
    </lineage>
</organism>
<proteinExistence type="predicted"/>
<reference evidence="3 4" key="1">
    <citation type="submission" date="2009-01" db="EMBL/GenBank/DDBJ databases">
        <authorList>
            <person name="Fulton L."/>
            <person name="Clifton S."/>
            <person name="Fulton B."/>
            <person name="Xu J."/>
            <person name="Minx P."/>
            <person name="Pepin K.H."/>
            <person name="Johnson M."/>
            <person name="Bhonagiri V."/>
            <person name="Nash W.E."/>
            <person name="Mardis E.R."/>
            <person name="Wilson R.K."/>
        </authorList>
    </citation>
    <scope>NUCLEOTIDE SEQUENCE [LARGE SCALE GENOMIC DNA]</scope>
    <source>
        <strain evidence="3 4">DSM 3353</strain>
    </source>
</reference>
<name>C0EUF1_9FIRM</name>
<accession>C0EUF1</accession>